<name>A0A518DPV8_9BACT</name>
<dbReference type="AlphaFoldDB" id="A0A518DPV8"/>
<dbReference type="KEGG" id="lcre:Pla8534_16550"/>
<dbReference type="RefSeq" id="WP_145051305.1">
    <property type="nucleotide sequence ID" value="NZ_CP036433.1"/>
</dbReference>
<evidence type="ECO:0000313" key="2">
    <source>
        <dbReference type="Proteomes" id="UP000317648"/>
    </source>
</evidence>
<proteinExistence type="predicted"/>
<dbReference type="EMBL" id="CP036433">
    <property type="protein sequence ID" value="QDU93871.1"/>
    <property type="molecule type" value="Genomic_DNA"/>
</dbReference>
<sequence>MMDFQGSYQPTRLFTVDEANATLPLVRAITFDLMQMSRDVIERRERLDSIKAARRGESGEFYDDELAHVEGELERDGEKLAEYVDELRQIGVEPKGLPDGLVDFPSLMDDRVVFLCWKYGEPEVLHWHDIDSGFGGRQPLAAGMISGGDDEQENLKE</sequence>
<reference evidence="1 2" key="1">
    <citation type="submission" date="2019-02" db="EMBL/GenBank/DDBJ databases">
        <title>Deep-cultivation of Planctomycetes and their phenomic and genomic characterization uncovers novel biology.</title>
        <authorList>
            <person name="Wiegand S."/>
            <person name="Jogler M."/>
            <person name="Boedeker C."/>
            <person name="Pinto D."/>
            <person name="Vollmers J."/>
            <person name="Rivas-Marin E."/>
            <person name="Kohn T."/>
            <person name="Peeters S.H."/>
            <person name="Heuer A."/>
            <person name="Rast P."/>
            <person name="Oberbeckmann S."/>
            <person name="Bunk B."/>
            <person name="Jeske O."/>
            <person name="Meyerdierks A."/>
            <person name="Storesund J.E."/>
            <person name="Kallscheuer N."/>
            <person name="Luecker S."/>
            <person name="Lage O.M."/>
            <person name="Pohl T."/>
            <person name="Merkel B.J."/>
            <person name="Hornburger P."/>
            <person name="Mueller R.-W."/>
            <person name="Bruemmer F."/>
            <person name="Labrenz M."/>
            <person name="Spormann A.M."/>
            <person name="Op den Camp H."/>
            <person name="Overmann J."/>
            <person name="Amann R."/>
            <person name="Jetten M.S.M."/>
            <person name="Mascher T."/>
            <person name="Medema M.H."/>
            <person name="Devos D.P."/>
            <person name="Kaster A.-K."/>
            <person name="Ovreas L."/>
            <person name="Rohde M."/>
            <person name="Galperin M.Y."/>
            <person name="Jogler C."/>
        </authorList>
    </citation>
    <scope>NUCLEOTIDE SEQUENCE [LARGE SCALE GENOMIC DNA]</scope>
    <source>
        <strain evidence="1 2">Pla85_3_4</strain>
    </source>
</reference>
<protein>
    <recommendedName>
        <fullName evidence="3">DUF2203 domain-containing protein</fullName>
    </recommendedName>
</protein>
<organism evidence="1 2">
    <name type="scientific">Lignipirellula cremea</name>
    <dbReference type="NCBI Taxonomy" id="2528010"/>
    <lineage>
        <taxon>Bacteria</taxon>
        <taxon>Pseudomonadati</taxon>
        <taxon>Planctomycetota</taxon>
        <taxon>Planctomycetia</taxon>
        <taxon>Pirellulales</taxon>
        <taxon>Pirellulaceae</taxon>
        <taxon>Lignipirellula</taxon>
    </lineage>
</organism>
<evidence type="ECO:0000313" key="1">
    <source>
        <dbReference type="EMBL" id="QDU93871.1"/>
    </source>
</evidence>
<accession>A0A518DPV8</accession>
<gene>
    <name evidence="1" type="ORF">Pla8534_16550</name>
</gene>
<keyword evidence="2" id="KW-1185">Reference proteome</keyword>
<dbReference type="Proteomes" id="UP000317648">
    <property type="component" value="Chromosome"/>
</dbReference>
<dbReference type="PIRSF" id="PIRSF016498">
    <property type="entry name" value="UCP016498"/>
    <property type="match status" value="1"/>
</dbReference>
<dbReference type="Pfam" id="PF09969">
    <property type="entry name" value="DUF2203"/>
    <property type="match status" value="1"/>
</dbReference>
<evidence type="ECO:0008006" key="3">
    <source>
        <dbReference type="Google" id="ProtNLM"/>
    </source>
</evidence>
<dbReference type="OrthoDB" id="9802910at2"/>
<dbReference type="InterPro" id="IPR018699">
    <property type="entry name" value="DUF2203"/>
</dbReference>